<reference evidence="1" key="2">
    <citation type="submission" date="2004-02" db="EMBL/GenBank/DDBJ databases">
        <authorList>
            <consortium name="Genoscope"/>
            <consortium name="Whitehead Institute Centre for Genome Research"/>
        </authorList>
    </citation>
    <scope>NUCLEOTIDE SEQUENCE</scope>
</reference>
<proteinExistence type="predicted"/>
<accession>Q4TG30</accession>
<comment type="caution">
    <text evidence="1">The sequence shown here is derived from an EMBL/GenBank/DDBJ whole genome shotgun (WGS) entry which is preliminary data.</text>
</comment>
<dbReference type="AlphaFoldDB" id="Q4TG30"/>
<evidence type="ECO:0000313" key="1">
    <source>
        <dbReference type="EMBL" id="CAF88152.1"/>
    </source>
</evidence>
<name>Q4TG30_TETNG</name>
<sequence>GGPDRPPSLPDIGQLGRLLAVRPGRGGRENVCERITPGSFSSSQMTPFVPAPQLLLEHRRIQTEPTPVQVNLPDAPAVSPTF</sequence>
<protein>
    <submittedName>
        <fullName evidence="1">(spotted green pufferfish) hypothetical protein</fullName>
    </submittedName>
</protein>
<organism evidence="1">
    <name type="scientific">Tetraodon nigroviridis</name>
    <name type="common">Spotted green pufferfish</name>
    <name type="synonym">Chelonodon nigroviridis</name>
    <dbReference type="NCBI Taxonomy" id="99883"/>
    <lineage>
        <taxon>Eukaryota</taxon>
        <taxon>Metazoa</taxon>
        <taxon>Chordata</taxon>
        <taxon>Craniata</taxon>
        <taxon>Vertebrata</taxon>
        <taxon>Euteleostomi</taxon>
        <taxon>Actinopterygii</taxon>
        <taxon>Neopterygii</taxon>
        <taxon>Teleostei</taxon>
        <taxon>Neoteleostei</taxon>
        <taxon>Acanthomorphata</taxon>
        <taxon>Eupercaria</taxon>
        <taxon>Tetraodontiformes</taxon>
        <taxon>Tetradontoidea</taxon>
        <taxon>Tetraodontidae</taxon>
        <taxon>Tetraodon</taxon>
    </lineage>
</organism>
<dbReference type="EMBL" id="CAAE01003973">
    <property type="protein sequence ID" value="CAF88152.1"/>
    <property type="molecule type" value="Genomic_DNA"/>
</dbReference>
<reference evidence="1" key="1">
    <citation type="journal article" date="2004" name="Nature">
        <title>Genome duplication in the teleost fish Tetraodon nigroviridis reveals the early vertebrate proto-karyotype.</title>
        <authorList>
            <person name="Jaillon O."/>
            <person name="Aury J.-M."/>
            <person name="Brunet F."/>
            <person name="Petit J.-L."/>
            <person name="Stange-Thomann N."/>
            <person name="Mauceli E."/>
            <person name="Bouneau L."/>
            <person name="Fischer C."/>
            <person name="Ozouf-Costaz C."/>
            <person name="Bernot A."/>
            <person name="Nicaud S."/>
            <person name="Jaffe D."/>
            <person name="Fisher S."/>
            <person name="Lutfalla G."/>
            <person name="Dossat C."/>
            <person name="Segurens B."/>
            <person name="Dasilva C."/>
            <person name="Salanoubat M."/>
            <person name="Levy M."/>
            <person name="Boudet N."/>
            <person name="Castellano S."/>
            <person name="Anthouard V."/>
            <person name="Jubin C."/>
            <person name="Castelli V."/>
            <person name="Katinka M."/>
            <person name="Vacherie B."/>
            <person name="Biemont C."/>
            <person name="Skalli Z."/>
            <person name="Cattolico L."/>
            <person name="Poulain J."/>
            <person name="De Berardinis V."/>
            <person name="Cruaud C."/>
            <person name="Duprat S."/>
            <person name="Brottier P."/>
            <person name="Coutanceau J.-P."/>
            <person name="Gouzy J."/>
            <person name="Parra G."/>
            <person name="Lardier G."/>
            <person name="Chapple C."/>
            <person name="McKernan K.J."/>
            <person name="McEwan P."/>
            <person name="Bosak S."/>
            <person name="Kellis M."/>
            <person name="Volff J.-N."/>
            <person name="Guigo R."/>
            <person name="Zody M.C."/>
            <person name="Mesirov J."/>
            <person name="Lindblad-Toh K."/>
            <person name="Birren B."/>
            <person name="Nusbaum C."/>
            <person name="Kahn D."/>
            <person name="Robinson-Rechavi M."/>
            <person name="Laudet V."/>
            <person name="Schachter V."/>
            <person name="Quetier F."/>
            <person name="Saurin W."/>
            <person name="Scarpelli C."/>
            <person name="Wincker P."/>
            <person name="Lander E.S."/>
            <person name="Weissenbach J."/>
            <person name="Roest Crollius H."/>
        </authorList>
    </citation>
    <scope>NUCLEOTIDE SEQUENCE [LARGE SCALE GENOMIC DNA]</scope>
</reference>
<dbReference type="KEGG" id="tng:GSTEN00001317G001"/>
<gene>
    <name evidence="1" type="ORF">GSTENG00001317001</name>
</gene>
<feature type="non-terminal residue" evidence="1">
    <location>
        <position position="1"/>
    </location>
</feature>